<evidence type="ECO:0000313" key="8">
    <source>
        <dbReference type="EMBL" id="XBH01978.1"/>
    </source>
</evidence>
<dbReference type="InterPro" id="IPR000719">
    <property type="entry name" value="Prot_kinase_dom"/>
</dbReference>
<keyword evidence="3 8" id="KW-0418">Kinase</keyword>
<evidence type="ECO:0000259" key="7">
    <source>
        <dbReference type="PROSITE" id="PS50011"/>
    </source>
</evidence>
<evidence type="ECO:0000256" key="3">
    <source>
        <dbReference type="ARBA" id="ARBA00022777"/>
    </source>
</evidence>
<dbReference type="SMART" id="SM00220">
    <property type="entry name" value="S_TKc"/>
    <property type="match status" value="1"/>
</dbReference>
<dbReference type="SUPFAM" id="SSF56112">
    <property type="entry name" value="Protein kinase-like (PK-like)"/>
    <property type="match status" value="1"/>
</dbReference>
<dbReference type="PANTHER" id="PTHR43289:SF34">
    <property type="entry name" value="SERINE_THREONINE-PROTEIN KINASE YBDM-RELATED"/>
    <property type="match status" value="1"/>
</dbReference>
<keyword evidence="1 8" id="KW-0808">Transferase</keyword>
<dbReference type="GO" id="GO:0005524">
    <property type="term" value="F:ATP binding"/>
    <property type="evidence" value="ECO:0007669"/>
    <property type="project" value="UniProtKB-UniRule"/>
</dbReference>
<accession>A0AAU7CA20</accession>
<reference evidence="8" key="1">
    <citation type="submission" date="2024-05" db="EMBL/GenBank/DDBJ databases">
        <title>Planctomycetes of the genus Singulisphaera possess chitinolytic capabilities.</title>
        <authorList>
            <person name="Ivanova A."/>
        </authorList>
    </citation>
    <scope>NUCLEOTIDE SEQUENCE</scope>
    <source>
        <strain evidence="8">Ch08T</strain>
    </source>
</reference>
<name>A0AAU7CA20_9BACT</name>
<evidence type="ECO:0000256" key="5">
    <source>
        <dbReference type="PROSITE-ProRule" id="PRU10141"/>
    </source>
</evidence>
<dbReference type="PROSITE" id="PS00107">
    <property type="entry name" value="PROTEIN_KINASE_ATP"/>
    <property type="match status" value="1"/>
</dbReference>
<feature type="domain" description="Protein kinase" evidence="7">
    <location>
        <begin position="136"/>
        <end position="480"/>
    </location>
</feature>
<proteinExistence type="predicted"/>
<dbReference type="InterPro" id="IPR011009">
    <property type="entry name" value="Kinase-like_dom_sf"/>
</dbReference>
<evidence type="ECO:0000256" key="1">
    <source>
        <dbReference type="ARBA" id="ARBA00022679"/>
    </source>
</evidence>
<organism evidence="8">
    <name type="scientific">Singulisphaera sp. Ch08</name>
    <dbReference type="NCBI Taxonomy" id="3120278"/>
    <lineage>
        <taxon>Bacteria</taxon>
        <taxon>Pseudomonadati</taxon>
        <taxon>Planctomycetota</taxon>
        <taxon>Planctomycetia</taxon>
        <taxon>Isosphaerales</taxon>
        <taxon>Isosphaeraceae</taxon>
        <taxon>Singulisphaera</taxon>
    </lineage>
</organism>
<feature type="binding site" evidence="5">
    <location>
        <position position="165"/>
    </location>
    <ligand>
        <name>ATP</name>
        <dbReference type="ChEBI" id="CHEBI:30616"/>
    </ligand>
</feature>
<protein>
    <submittedName>
        <fullName evidence="8">Serine/threonine-protein kinase</fullName>
        <ecNumber evidence="8">2.7.11.1</ecNumber>
    </submittedName>
</protein>
<dbReference type="Gene3D" id="1.10.510.10">
    <property type="entry name" value="Transferase(Phosphotransferase) domain 1"/>
    <property type="match status" value="1"/>
</dbReference>
<dbReference type="PANTHER" id="PTHR43289">
    <property type="entry name" value="MITOGEN-ACTIVATED PROTEIN KINASE KINASE KINASE 20-RELATED"/>
    <property type="match status" value="1"/>
</dbReference>
<gene>
    <name evidence="8" type="ORF">V5E97_27080</name>
</gene>
<dbReference type="AlphaFoldDB" id="A0AAU7CA20"/>
<dbReference type="GO" id="GO:0004674">
    <property type="term" value="F:protein serine/threonine kinase activity"/>
    <property type="evidence" value="ECO:0007669"/>
    <property type="project" value="UniProtKB-EC"/>
</dbReference>
<dbReference type="PROSITE" id="PS50011">
    <property type="entry name" value="PROTEIN_KINASE_DOM"/>
    <property type="match status" value="1"/>
</dbReference>
<dbReference type="CDD" id="cd14014">
    <property type="entry name" value="STKc_PknB_like"/>
    <property type="match status" value="1"/>
</dbReference>
<evidence type="ECO:0000256" key="2">
    <source>
        <dbReference type="ARBA" id="ARBA00022741"/>
    </source>
</evidence>
<dbReference type="InterPro" id="IPR017441">
    <property type="entry name" value="Protein_kinase_ATP_BS"/>
</dbReference>
<dbReference type="SUPFAM" id="SSF48452">
    <property type="entry name" value="TPR-like"/>
    <property type="match status" value="2"/>
</dbReference>
<dbReference type="InterPro" id="IPR011990">
    <property type="entry name" value="TPR-like_helical_dom_sf"/>
</dbReference>
<evidence type="ECO:0000256" key="6">
    <source>
        <dbReference type="SAM" id="MobiDB-lite"/>
    </source>
</evidence>
<dbReference type="EMBL" id="CP155447">
    <property type="protein sequence ID" value="XBH01978.1"/>
    <property type="molecule type" value="Genomic_DNA"/>
</dbReference>
<keyword evidence="2 5" id="KW-0547">Nucleotide-binding</keyword>
<dbReference type="PROSITE" id="PS00108">
    <property type="entry name" value="PROTEIN_KINASE_ST"/>
    <property type="match status" value="1"/>
</dbReference>
<keyword evidence="4 5" id="KW-0067">ATP-binding</keyword>
<dbReference type="InterPro" id="IPR008271">
    <property type="entry name" value="Ser/Thr_kinase_AS"/>
</dbReference>
<dbReference type="Gene3D" id="1.25.40.10">
    <property type="entry name" value="Tetratricopeptide repeat domain"/>
    <property type="match status" value="2"/>
</dbReference>
<evidence type="ECO:0000256" key="4">
    <source>
        <dbReference type="ARBA" id="ARBA00022840"/>
    </source>
</evidence>
<dbReference type="EC" id="2.7.11.1" evidence="8"/>
<sequence>MNHPDPFKVAVTMDSRELGEGLPQAGSLLRSDPPEVGHAGSKSFAYVESCLTGAGLAPELAELAEEITGRLQAGEVIDLDDYAVRYPEWAVAIRHLMPILREMAALGRTTVGEGDSGHARAVAEGAIEGERILGDFRVLREVGRGGMGIVYEAEQLSLGRRVALKVLPLAAAMDPRALQRFQLEAQAAAWLQHPQIVPVYAVGSLGDVPYYAMQFIEGASLAELIVELRRLEGVGCEDSPIPNPNESRSSGIISLARGLLSGWFTPSHEEDEDDDRSGVGPVSDLPAFDPSVGAGRLNRRPKSLTEVSTRGQDYVRTVARLGVQAAEALEYAHEHGIVHRDIKPANLLLDRRGVLWVTDFGLARGSGDTGLTLTGDVLGTLRYMSPEQALAKRALIDRRTDIYSLGATLYELLTLQPFVTGTDRQEILRRVIEEEPVPIRRHSPEVPVDLATVVTKAISKDPTGRYVTAQHFADDLRRFLKGRPIAARPTGFLKQAWRWCRRRPLTAGLAMGLAAALTVGFVGVLWSWRVAVHQQGLMRQAQRESDQALASASRANQALLIANAHERAAHDRAQRRFVLAREAVEQYYTGASQDVLLLQPQMESLRKRLLGTALSFYKRLQATIEEEADDPRTRVELATVYRQVGRIAVEVGSRSAGLEALERARELLDELVRNDPADSEIRRDLASCLDFIGKLEVYTSGRESEGERSLERSLELCEALSAENPNDADDRFAVAAAAGELGYARARTGRITEGLLSLGRERDILERLVGEHPDHDLYRNQLALNYGQLGEIQADAGQISEALYSQEQAAAHLGRLATDQPEVAVYRRRLGQAETDTGRLLSDSGRPSEALPHLERSLSILEQVAGEVPAVSSYQRAVAECYDVMGAAQAKLGRRDEATRSLARARATQKRLIADHPDFIAYQADLAENYLWTGVVYQDSGRPVDALREFSNARALLGRMAPGIDSLYALACIETRLIPLTGPAERGAQADRAMAALRRAVARGYRGVDALRTDPSFDSLRSRPDFQGLLLDLQFPDSPFAS</sequence>
<feature type="region of interest" description="Disordered" evidence="6">
    <location>
        <begin position="266"/>
        <end position="305"/>
    </location>
</feature>
<dbReference type="RefSeq" id="WP_406694721.1">
    <property type="nucleotide sequence ID" value="NZ_CP155447.1"/>
</dbReference>
<dbReference type="Pfam" id="PF00069">
    <property type="entry name" value="Pkinase"/>
    <property type="match status" value="1"/>
</dbReference>
<dbReference type="Gene3D" id="3.30.200.20">
    <property type="entry name" value="Phosphorylase Kinase, domain 1"/>
    <property type="match status" value="1"/>
</dbReference>